<evidence type="ECO:0000313" key="3">
    <source>
        <dbReference type="Proteomes" id="UP000660024"/>
    </source>
</evidence>
<evidence type="ECO:0000313" key="2">
    <source>
        <dbReference type="EMBL" id="MBK0383536.1"/>
    </source>
</evidence>
<protein>
    <submittedName>
        <fullName evidence="2">Uncharacterized protein</fullName>
    </submittedName>
</protein>
<dbReference type="Proteomes" id="UP000660024">
    <property type="component" value="Unassembled WGS sequence"/>
</dbReference>
<accession>A0ABS1BL12</accession>
<evidence type="ECO:0000256" key="1">
    <source>
        <dbReference type="SAM" id="Phobius"/>
    </source>
</evidence>
<keyword evidence="1" id="KW-0812">Transmembrane</keyword>
<dbReference type="EMBL" id="JAEHFY010000014">
    <property type="protein sequence ID" value="MBK0383536.1"/>
    <property type="molecule type" value="Genomic_DNA"/>
</dbReference>
<reference evidence="2 3" key="1">
    <citation type="submission" date="2020-12" db="EMBL/GenBank/DDBJ databases">
        <title>Bacterial novel species Pedobacter sp. SD-b isolated from soil.</title>
        <authorList>
            <person name="Jung H.-Y."/>
        </authorList>
    </citation>
    <scope>NUCLEOTIDE SEQUENCE [LARGE SCALE GENOMIC DNA]</scope>
    <source>
        <strain evidence="2 3">SD-b</strain>
    </source>
</reference>
<keyword evidence="1" id="KW-0472">Membrane</keyword>
<proteinExistence type="predicted"/>
<keyword evidence="3" id="KW-1185">Reference proteome</keyword>
<name>A0ABS1BL12_9SPHI</name>
<sequence length="50" mass="5480">MLSYIDKKQLVTIVVAGIALFLLQKYLTKKLTKADGSTELKVGFDGLGHI</sequence>
<dbReference type="RefSeq" id="WP_200586340.1">
    <property type="nucleotide sequence ID" value="NZ_JAEHFY010000014.1"/>
</dbReference>
<comment type="caution">
    <text evidence="2">The sequence shown here is derived from an EMBL/GenBank/DDBJ whole genome shotgun (WGS) entry which is preliminary data.</text>
</comment>
<gene>
    <name evidence="2" type="ORF">I5M32_11265</name>
</gene>
<keyword evidence="1" id="KW-1133">Transmembrane helix</keyword>
<organism evidence="2 3">
    <name type="scientific">Pedobacter segetis</name>
    <dbReference type="NCBI Taxonomy" id="2793069"/>
    <lineage>
        <taxon>Bacteria</taxon>
        <taxon>Pseudomonadati</taxon>
        <taxon>Bacteroidota</taxon>
        <taxon>Sphingobacteriia</taxon>
        <taxon>Sphingobacteriales</taxon>
        <taxon>Sphingobacteriaceae</taxon>
        <taxon>Pedobacter</taxon>
    </lineage>
</organism>
<feature type="transmembrane region" description="Helical" evidence="1">
    <location>
        <begin position="9"/>
        <end position="27"/>
    </location>
</feature>